<gene>
    <name evidence="7" type="primary">FLXL3_3</name>
    <name evidence="7" type="ORF">Zm00014a_005931</name>
</gene>
<dbReference type="GO" id="GO:0030154">
    <property type="term" value="P:cell differentiation"/>
    <property type="evidence" value="ECO:0007669"/>
    <property type="project" value="UniProtKB-KW"/>
</dbReference>
<evidence type="ECO:0000256" key="1">
    <source>
        <dbReference type="ARBA" id="ARBA00005405"/>
    </source>
</evidence>
<dbReference type="InterPro" id="IPR040353">
    <property type="entry name" value="FLX/FLX-like"/>
</dbReference>
<sequence>MSERGRLAGRLIDNRSRGYHVVPLVEDPRGHPEVLVDGDRRGYSDIRGVQQRRGYPDTHLLEEPRGYPGVRVVDHRGYPGSRGVDERRAYPELHQGSRMRAAPPPYPAAFEDELELQEVELRRLSAHNRALVEERELLSREIQAGKDEVRHLNVIIADINTEKEAYISKLMDKRRKLEAELGASEHLCDEVRHLRGEIDKLVTARKELSAEAASLVEELNREQSVKQQLPVLKTEIDGLQQELVHVRTACGLEQKGNLELLEQRKAMEKNMLSMAQEIEQMRGELANFEVRPRGPGGAYGMQIGSSEVTFTKNPYEDGYNAYVGVPEKDPLHPPEYASWGTYDRSRLQYR</sequence>
<evidence type="ECO:0000313" key="8">
    <source>
        <dbReference type="Proteomes" id="UP000251960"/>
    </source>
</evidence>
<keyword evidence="4 6" id="KW-0175">Coiled coil</keyword>
<dbReference type="OMA" id="EKPRMTR"/>
<keyword evidence="5" id="KW-0287">Flowering</keyword>
<evidence type="ECO:0000256" key="4">
    <source>
        <dbReference type="ARBA" id="ARBA00023054"/>
    </source>
</evidence>
<evidence type="ECO:0000256" key="2">
    <source>
        <dbReference type="ARBA" id="ARBA00022473"/>
    </source>
</evidence>
<name>A0A3L6FMN9_MAIZE</name>
<dbReference type="Proteomes" id="UP000251960">
    <property type="component" value="Chromosome 3"/>
</dbReference>
<keyword evidence="3" id="KW-0221">Differentiation</keyword>
<dbReference type="ExpressionAtlas" id="A0A3L6FMN9">
    <property type="expression patterns" value="baseline and differential"/>
</dbReference>
<dbReference type="GO" id="GO:0009908">
    <property type="term" value="P:flower development"/>
    <property type="evidence" value="ECO:0007669"/>
    <property type="project" value="UniProtKB-KW"/>
</dbReference>
<comment type="caution">
    <text evidence="7">The sequence shown here is derived from an EMBL/GenBank/DDBJ whole genome shotgun (WGS) entry which is preliminary data.</text>
</comment>
<evidence type="ECO:0000256" key="5">
    <source>
        <dbReference type="ARBA" id="ARBA00023089"/>
    </source>
</evidence>
<feature type="coiled-coil region" evidence="6">
    <location>
        <begin position="264"/>
        <end position="291"/>
    </location>
</feature>
<protein>
    <submittedName>
        <fullName evidence="7">Protein FLX-like 3</fullName>
    </submittedName>
</protein>
<dbReference type="SMR" id="A0A3L6FMN9"/>
<evidence type="ECO:0000256" key="6">
    <source>
        <dbReference type="SAM" id="Coils"/>
    </source>
</evidence>
<dbReference type="OrthoDB" id="2018286at2759"/>
<dbReference type="AlphaFoldDB" id="A0A3L6FMN9"/>
<evidence type="ECO:0000256" key="3">
    <source>
        <dbReference type="ARBA" id="ARBA00022782"/>
    </source>
</evidence>
<dbReference type="PANTHER" id="PTHR33405:SF20">
    <property type="entry name" value="PROTEIN FLX-LIKE 3"/>
    <property type="match status" value="1"/>
</dbReference>
<dbReference type="PANTHER" id="PTHR33405">
    <property type="entry name" value="PROTEIN FLX-LIKE 2"/>
    <property type="match status" value="1"/>
</dbReference>
<proteinExistence type="inferred from homology"/>
<feature type="coiled-coil region" evidence="6">
    <location>
        <begin position="114"/>
        <end position="225"/>
    </location>
</feature>
<keyword evidence="2" id="KW-0217">Developmental protein</keyword>
<evidence type="ECO:0000313" key="7">
    <source>
        <dbReference type="EMBL" id="PWZ34456.1"/>
    </source>
</evidence>
<accession>A0A3L6FMN9</accession>
<dbReference type="EMBL" id="NCVQ01000004">
    <property type="protein sequence ID" value="PWZ34456.1"/>
    <property type="molecule type" value="Genomic_DNA"/>
</dbReference>
<comment type="similarity">
    <text evidence="1">Belongs to the FLX family.</text>
</comment>
<organism evidence="7 8">
    <name type="scientific">Zea mays</name>
    <name type="common">Maize</name>
    <dbReference type="NCBI Taxonomy" id="4577"/>
    <lineage>
        <taxon>Eukaryota</taxon>
        <taxon>Viridiplantae</taxon>
        <taxon>Streptophyta</taxon>
        <taxon>Embryophyta</taxon>
        <taxon>Tracheophyta</taxon>
        <taxon>Spermatophyta</taxon>
        <taxon>Magnoliopsida</taxon>
        <taxon>Liliopsida</taxon>
        <taxon>Poales</taxon>
        <taxon>Poaceae</taxon>
        <taxon>PACMAD clade</taxon>
        <taxon>Panicoideae</taxon>
        <taxon>Andropogonodae</taxon>
        <taxon>Andropogoneae</taxon>
        <taxon>Tripsacinae</taxon>
        <taxon>Zea</taxon>
    </lineage>
</organism>
<reference evidence="7 8" key="1">
    <citation type="journal article" date="2018" name="Nat. Genet.">
        <title>Extensive intraspecific gene order and gene structural variations between Mo17 and other maize genomes.</title>
        <authorList>
            <person name="Sun S."/>
            <person name="Zhou Y."/>
            <person name="Chen J."/>
            <person name="Shi J."/>
            <person name="Zhao H."/>
            <person name="Zhao H."/>
            <person name="Song W."/>
            <person name="Zhang M."/>
            <person name="Cui Y."/>
            <person name="Dong X."/>
            <person name="Liu H."/>
            <person name="Ma X."/>
            <person name="Jiao Y."/>
            <person name="Wang B."/>
            <person name="Wei X."/>
            <person name="Stein J.C."/>
            <person name="Glaubitz J.C."/>
            <person name="Lu F."/>
            <person name="Yu G."/>
            <person name="Liang C."/>
            <person name="Fengler K."/>
            <person name="Li B."/>
            <person name="Rafalski A."/>
            <person name="Schnable P.S."/>
            <person name="Ware D.H."/>
            <person name="Buckler E.S."/>
            <person name="Lai J."/>
        </authorList>
    </citation>
    <scope>NUCLEOTIDE SEQUENCE [LARGE SCALE GENOMIC DNA]</scope>
    <source>
        <strain evidence="8">cv. Missouri 17</strain>
        <tissue evidence="7">Seedling</tissue>
    </source>
</reference>